<dbReference type="PeptideAtlas" id="Q9TXQ6"/>
<name>Q9TXQ6_CAEEL</name>
<dbReference type="HOGENOM" id="CLU_164968_0_0_1"/>
<dbReference type="FunCoup" id="Q9TXQ6">
    <property type="interactions" value="1552"/>
</dbReference>
<dbReference type="STRING" id="6239.T04G9.7.1"/>
<keyword evidence="5" id="KW-1185">Reference proteome</keyword>
<dbReference type="KEGG" id="cel:CELE_T04G9.7"/>
<gene>
    <name evidence="4" type="ORF">CELE_T04G9.7</name>
    <name evidence="4 6" type="ORF">T04G9.7</name>
</gene>
<dbReference type="eggNOG" id="ENOG502TIMK">
    <property type="taxonomic scope" value="Eukaryota"/>
</dbReference>
<feature type="chain" id="PRO_5004338108" evidence="3">
    <location>
        <begin position="17"/>
        <end position="131"/>
    </location>
</feature>
<dbReference type="PaxDb" id="6239-T04G9.7"/>
<feature type="coiled-coil region" evidence="1">
    <location>
        <begin position="101"/>
        <end position="128"/>
    </location>
</feature>
<dbReference type="WormBase" id="T04G9.7">
    <property type="protein sequence ID" value="CE30161"/>
    <property type="gene ID" value="WBGene00020218"/>
</dbReference>
<dbReference type="EMBL" id="BX284606">
    <property type="protein sequence ID" value="CCD62718.1"/>
    <property type="molecule type" value="Genomic_DNA"/>
</dbReference>
<feature type="signal peptide" evidence="3">
    <location>
        <begin position="1"/>
        <end position="16"/>
    </location>
</feature>
<dbReference type="CTD" id="180424"/>
<feature type="compositionally biased region" description="Basic and acidic residues" evidence="2">
    <location>
        <begin position="41"/>
        <end position="57"/>
    </location>
</feature>
<dbReference type="Proteomes" id="UP000001940">
    <property type="component" value="Chromosome X"/>
</dbReference>
<dbReference type="GeneID" id="180424"/>
<dbReference type="SMR" id="Q9TXQ6"/>
<evidence type="ECO:0000313" key="5">
    <source>
        <dbReference type="Proteomes" id="UP000001940"/>
    </source>
</evidence>
<dbReference type="OrthoDB" id="5826510at2759"/>
<dbReference type="UCSC" id="T04G9.7">
    <property type="organism name" value="c. elegans"/>
</dbReference>
<evidence type="ECO:0000313" key="6">
    <source>
        <dbReference type="WormBase" id="T04G9.7"/>
    </source>
</evidence>
<evidence type="ECO:0000256" key="2">
    <source>
        <dbReference type="SAM" id="MobiDB-lite"/>
    </source>
</evidence>
<dbReference type="AlphaFoldDB" id="Q9TXQ6"/>
<dbReference type="InParanoid" id="Q9TXQ6"/>
<proteinExistence type="evidence at protein level"/>
<evidence type="ECO:0000313" key="4">
    <source>
        <dbReference type="EMBL" id="CCD62718.1"/>
    </source>
</evidence>
<keyword evidence="1" id="KW-0175">Coiled coil</keyword>
<dbReference type="OMA" id="RLWASQF"/>
<accession>Q9TXQ6</accession>
<dbReference type="AGR" id="WB:WBGene00020218"/>
<organism evidence="4 5">
    <name type="scientific">Caenorhabditis elegans</name>
    <dbReference type="NCBI Taxonomy" id="6239"/>
    <lineage>
        <taxon>Eukaryota</taxon>
        <taxon>Metazoa</taxon>
        <taxon>Ecdysozoa</taxon>
        <taxon>Nematoda</taxon>
        <taxon>Chromadorea</taxon>
        <taxon>Rhabditida</taxon>
        <taxon>Rhabditina</taxon>
        <taxon>Rhabditomorpha</taxon>
        <taxon>Rhabditoidea</taxon>
        <taxon>Rhabditidae</taxon>
        <taxon>Peloderinae</taxon>
        <taxon>Caenorhabditis</taxon>
    </lineage>
</organism>
<evidence type="ECO:0000256" key="1">
    <source>
        <dbReference type="SAM" id="Coils"/>
    </source>
</evidence>
<evidence type="ECO:0000256" key="3">
    <source>
        <dbReference type="SAM" id="SignalP"/>
    </source>
</evidence>
<sequence length="131" mass="15255">MNKILIVLFFVAAAVAFEARPSRIFKERVRSQQALTTTPSSEEHEDHESHEMPDMPVKKDEVMGSMDTLSSLAKVQRDQAETFRMWSTQFRTFKSSVMKYMEQSSDLLQKHEKKIQTLQRVASKLHEDINH</sequence>
<keyword evidence="3" id="KW-0732">Signal</keyword>
<keyword evidence="7" id="KW-1267">Proteomics identification</keyword>
<reference evidence="4 5" key="1">
    <citation type="journal article" date="1998" name="Science">
        <title>Genome sequence of the nematode C. elegans: a platform for investigating biology.</title>
        <authorList>
            <consortium name="The C. elegans sequencing consortium"/>
            <person name="Sulson J.E."/>
            <person name="Waterston R."/>
        </authorList>
    </citation>
    <scope>NUCLEOTIDE SEQUENCE [LARGE SCALE GENOMIC DNA]</scope>
    <source>
        <strain evidence="4 5">Bristol N2</strain>
    </source>
</reference>
<dbReference type="Bgee" id="WBGene00020218">
    <property type="expression patterns" value="Expressed in germ line (C elegans) and 3 other cell types or tissues"/>
</dbReference>
<dbReference type="RefSeq" id="NP_508152.2">
    <property type="nucleotide sequence ID" value="NM_075751.8"/>
</dbReference>
<protein>
    <submittedName>
        <fullName evidence="4">DUF148 domain-containing protein</fullName>
    </submittedName>
</protein>
<feature type="region of interest" description="Disordered" evidence="2">
    <location>
        <begin position="28"/>
        <end position="57"/>
    </location>
</feature>
<evidence type="ECO:0007829" key="7">
    <source>
        <dbReference type="PeptideAtlas" id="Q9TXQ6"/>
    </source>
</evidence>